<dbReference type="EMBL" id="CP048104">
    <property type="protein sequence ID" value="QKG86001.1"/>
    <property type="molecule type" value="Genomic_DNA"/>
</dbReference>
<evidence type="ECO:0000259" key="1">
    <source>
        <dbReference type="Pfam" id="PF01863"/>
    </source>
</evidence>
<evidence type="ECO:0000313" key="2">
    <source>
        <dbReference type="EMBL" id="QKG86001.1"/>
    </source>
</evidence>
<protein>
    <submittedName>
        <fullName evidence="2">M48 family metallopeptidase</fullName>
    </submittedName>
</protein>
<dbReference type="PANTHER" id="PTHR30399:SF1">
    <property type="entry name" value="UTP PYROPHOSPHATASE"/>
    <property type="match status" value="1"/>
</dbReference>
<accession>A0A7D3YC93</accession>
<dbReference type="PANTHER" id="PTHR30399">
    <property type="entry name" value="UNCHARACTERIZED PROTEIN YGJP"/>
    <property type="match status" value="1"/>
</dbReference>
<sequence length="238" mass="28448">MMKKILIVEDLQFSLCRSDRRKTVGITVERDGSLILSAPGDTPESQLREVVEEKREWIYTKLARKELLFQSCPPKEFVNGEGFFYLGRSYRLQLVNPRDEQGKNRSPLRLNRGRFELRRDEVDQGRKHFIRWYREHAQPWLERKVHLWKNRIGVHPTVVRVQDLGYRWGSCGVKGQLNFHWRTILLPASIVEYIIAHELAHLQQPHHTPAFWQHLDRTMPDYIRRKQWLAENGAEYRL</sequence>
<reference evidence="2 3" key="1">
    <citation type="submission" date="2020-01" db="EMBL/GenBank/DDBJ databases">
        <authorList>
            <person name="Gulvik C.A."/>
            <person name="Batra D.G."/>
        </authorList>
    </citation>
    <scope>NUCLEOTIDE SEQUENCE [LARGE SCALE GENOMIC DNA]</scope>
    <source>
        <strain evidence="2 3">W9323</strain>
    </source>
</reference>
<dbReference type="Gene3D" id="3.30.2010.10">
    <property type="entry name" value="Metalloproteases ('zincins'), catalytic domain"/>
    <property type="match status" value="1"/>
</dbReference>
<name>A0A7D3YC93_9BACL</name>
<evidence type="ECO:0000313" key="3">
    <source>
        <dbReference type="Proteomes" id="UP000503088"/>
    </source>
</evidence>
<dbReference type="Proteomes" id="UP000503088">
    <property type="component" value="Chromosome"/>
</dbReference>
<feature type="domain" description="YgjP-like metallopeptidase" evidence="1">
    <location>
        <begin position="22"/>
        <end position="231"/>
    </location>
</feature>
<gene>
    <name evidence="2" type="ORF">GXN76_09610</name>
</gene>
<organism evidence="2 3">
    <name type="scientific">Kroppenstedtia pulmonis</name>
    <dbReference type="NCBI Taxonomy" id="1380685"/>
    <lineage>
        <taxon>Bacteria</taxon>
        <taxon>Bacillati</taxon>
        <taxon>Bacillota</taxon>
        <taxon>Bacilli</taxon>
        <taxon>Bacillales</taxon>
        <taxon>Thermoactinomycetaceae</taxon>
        <taxon>Kroppenstedtia</taxon>
    </lineage>
</organism>
<dbReference type="AlphaFoldDB" id="A0A7D3YC93"/>
<dbReference type="InterPro" id="IPR053136">
    <property type="entry name" value="UTP_pyrophosphatase-like"/>
</dbReference>
<proteinExistence type="predicted"/>
<keyword evidence="3" id="KW-1185">Reference proteome</keyword>
<dbReference type="KEGG" id="kpul:GXN76_09610"/>
<dbReference type="InterPro" id="IPR002725">
    <property type="entry name" value="YgjP-like_metallopeptidase"/>
</dbReference>
<dbReference type="Pfam" id="PF01863">
    <property type="entry name" value="YgjP-like"/>
    <property type="match status" value="1"/>
</dbReference>
<dbReference type="CDD" id="cd07344">
    <property type="entry name" value="M48_yhfN_like"/>
    <property type="match status" value="1"/>
</dbReference>